<gene>
    <name evidence="2" type="ORF">LSAT_V11C900462000</name>
</gene>
<accession>A0A9R1UER1</accession>
<evidence type="ECO:0000313" key="3">
    <source>
        <dbReference type="Proteomes" id="UP000235145"/>
    </source>
</evidence>
<feature type="region of interest" description="Disordered" evidence="1">
    <location>
        <begin position="38"/>
        <end position="67"/>
    </location>
</feature>
<evidence type="ECO:0000313" key="2">
    <source>
        <dbReference type="EMBL" id="KAJ0185708.1"/>
    </source>
</evidence>
<keyword evidence="3" id="KW-1185">Reference proteome</keyword>
<evidence type="ECO:0000256" key="1">
    <source>
        <dbReference type="SAM" id="MobiDB-lite"/>
    </source>
</evidence>
<feature type="region of interest" description="Disordered" evidence="1">
    <location>
        <begin position="95"/>
        <end position="115"/>
    </location>
</feature>
<dbReference type="EMBL" id="NBSK02000009">
    <property type="protein sequence ID" value="KAJ0185708.1"/>
    <property type="molecule type" value="Genomic_DNA"/>
</dbReference>
<dbReference type="PANTHER" id="PTHR37722">
    <property type="entry name" value="OS01G0167700 PROTEIN"/>
    <property type="match status" value="1"/>
</dbReference>
<comment type="caution">
    <text evidence="2">The sequence shown here is derived from an EMBL/GenBank/DDBJ whole genome shotgun (WGS) entry which is preliminary data.</text>
</comment>
<proteinExistence type="predicted"/>
<sequence>MLCLPFGSITSRMSSKILWKRFYQVIYLAGSYPQPTRQKQYFEQRKRQQQQQNSNGLESYSDKKAPCTQCPENNRSLDILSLLNLSTNGQDFTSRFSEAQGRGSSNGQHTTQNSQTALQMENENICPSEHVEIRETKLSVVDMLGDDGQNSSSRGNLVHENHVAFSVEGLGKVEMETPVHSPQHPTRKFAYGCPGPSKIFKGSYSSKNLNCSLEDQFHELDDMAVGGDLPTDACSLELPPYLGELHRNPKQKTMVDKECLLHDAEDFLSNDEFYDSRVEHDRFKWHEKSSFLDEKFLEDNTVSWKNWSCDLDYMRSRKCEKSDFSFEGGHMQKRRSIFN</sequence>
<reference evidence="2 3" key="1">
    <citation type="journal article" date="2017" name="Nat. Commun.">
        <title>Genome assembly with in vitro proximity ligation data and whole-genome triplication in lettuce.</title>
        <authorList>
            <person name="Reyes-Chin-Wo S."/>
            <person name="Wang Z."/>
            <person name="Yang X."/>
            <person name="Kozik A."/>
            <person name="Arikit S."/>
            <person name="Song C."/>
            <person name="Xia L."/>
            <person name="Froenicke L."/>
            <person name="Lavelle D.O."/>
            <person name="Truco M.J."/>
            <person name="Xia R."/>
            <person name="Zhu S."/>
            <person name="Xu C."/>
            <person name="Xu H."/>
            <person name="Xu X."/>
            <person name="Cox K."/>
            <person name="Korf I."/>
            <person name="Meyers B.C."/>
            <person name="Michelmore R.W."/>
        </authorList>
    </citation>
    <scope>NUCLEOTIDE SEQUENCE [LARGE SCALE GENOMIC DNA]</scope>
    <source>
        <strain evidence="3">cv. Salinas</strain>
        <tissue evidence="2">Seedlings</tissue>
    </source>
</reference>
<dbReference type="Proteomes" id="UP000235145">
    <property type="component" value="Unassembled WGS sequence"/>
</dbReference>
<dbReference type="PANTHER" id="PTHR37722:SF2">
    <property type="entry name" value="OS01G0167700 PROTEIN"/>
    <property type="match status" value="1"/>
</dbReference>
<name>A0A9R1UER1_LACSA</name>
<protein>
    <submittedName>
        <fullName evidence="2">Uncharacterized protein</fullName>
    </submittedName>
</protein>
<dbReference type="AlphaFoldDB" id="A0A9R1UER1"/>
<organism evidence="2 3">
    <name type="scientific">Lactuca sativa</name>
    <name type="common">Garden lettuce</name>
    <dbReference type="NCBI Taxonomy" id="4236"/>
    <lineage>
        <taxon>Eukaryota</taxon>
        <taxon>Viridiplantae</taxon>
        <taxon>Streptophyta</taxon>
        <taxon>Embryophyta</taxon>
        <taxon>Tracheophyta</taxon>
        <taxon>Spermatophyta</taxon>
        <taxon>Magnoliopsida</taxon>
        <taxon>eudicotyledons</taxon>
        <taxon>Gunneridae</taxon>
        <taxon>Pentapetalae</taxon>
        <taxon>asterids</taxon>
        <taxon>campanulids</taxon>
        <taxon>Asterales</taxon>
        <taxon>Asteraceae</taxon>
        <taxon>Cichorioideae</taxon>
        <taxon>Cichorieae</taxon>
        <taxon>Lactucinae</taxon>
        <taxon>Lactuca</taxon>
    </lineage>
</organism>